<name>A0A918X0P5_9ACTN</name>
<dbReference type="AlphaFoldDB" id="A0A918X0P5"/>
<evidence type="ECO:0000313" key="5">
    <source>
        <dbReference type="Proteomes" id="UP000638353"/>
    </source>
</evidence>
<proteinExistence type="predicted"/>
<dbReference type="PANTHER" id="PTHR34216:SF3">
    <property type="entry name" value="POLY-BETA-1,6-N-ACETYL-D-GLUCOSAMINE N-DEACETYLASE"/>
    <property type="match status" value="1"/>
</dbReference>
<evidence type="ECO:0000313" key="4">
    <source>
        <dbReference type="EMBL" id="GHD01622.1"/>
    </source>
</evidence>
<dbReference type="EMBL" id="BMVC01000009">
    <property type="protein sequence ID" value="GHD01622.1"/>
    <property type="molecule type" value="Genomic_DNA"/>
</dbReference>
<organism evidence="4 5">
    <name type="scientific">Streptomyces finlayi</name>
    <dbReference type="NCBI Taxonomy" id="67296"/>
    <lineage>
        <taxon>Bacteria</taxon>
        <taxon>Bacillati</taxon>
        <taxon>Actinomycetota</taxon>
        <taxon>Actinomycetes</taxon>
        <taxon>Kitasatosporales</taxon>
        <taxon>Streptomycetaceae</taxon>
        <taxon>Streptomyces</taxon>
    </lineage>
</organism>
<keyword evidence="2" id="KW-0732">Signal</keyword>
<dbReference type="InterPro" id="IPR011330">
    <property type="entry name" value="Glyco_hydro/deAcase_b/a-brl"/>
</dbReference>
<dbReference type="SUPFAM" id="SSF88713">
    <property type="entry name" value="Glycoside hydrolase/deacetylase"/>
    <property type="match status" value="1"/>
</dbReference>
<accession>A0A918X0P5</accession>
<dbReference type="RefSeq" id="WP_189827250.1">
    <property type="nucleotide sequence ID" value="NZ_BMVC01000009.1"/>
</dbReference>
<reference evidence="4" key="1">
    <citation type="journal article" date="2014" name="Int. J. Syst. Evol. Microbiol.">
        <title>Complete genome sequence of Corynebacterium casei LMG S-19264T (=DSM 44701T), isolated from a smear-ripened cheese.</title>
        <authorList>
            <consortium name="US DOE Joint Genome Institute (JGI-PGF)"/>
            <person name="Walter F."/>
            <person name="Albersmeier A."/>
            <person name="Kalinowski J."/>
            <person name="Ruckert C."/>
        </authorList>
    </citation>
    <scope>NUCLEOTIDE SEQUENCE</scope>
    <source>
        <strain evidence="4">JCM 4637</strain>
    </source>
</reference>
<dbReference type="CDD" id="cd10918">
    <property type="entry name" value="CE4_NodB_like_5s_6s"/>
    <property type="match status" value="1"/>
</dbReference>
<gene>
    <name evidence="4" type="ORF">GCM10010334_47500</name>
</gene>
<dbReference type="PANTHER" id="PTHR34216">
    <property type="match status" value="1"/>
</dbReference>
<dbReference type="InterPro" id="IPR051398">
    <property type="entry name" value="Polysacch_Deacetylase"/>
</dbReference>
<dbReference type="GO" id="GO:0005576">
    <property type="term" value="C:extracellular region"/>
    <property type="evidence" value="ECO:0007669"/>
    <property type="project" value="UniProtKB-SubCell"/>
</dbReference>
<dbReference type="Pfam" id="PF01522">
    <property type="entry name" value="Polysacc_deac_1"/>
    <property type="match status" value="1"/>
</dbReference>
<dbReference type="InterPro" id="IPR002509">
    <property type="entry name" value="NODB_dom"/>
</dbReference>
<dbReference type="GO" id="GO:0005975">
    <property type="term" value="P:carbohydrate metabolic process"/>
    <property type="evidence" value="ECO:0007669"/>
    <property type="project" value="InterPro"/>
</dbReference>
<dbReference type="Proteomes" id="UP000638353">
    <property type="component" value="Unassembled WGS sequence"/>
</dbReference>
<dbReference type="GO" id="GO:0016810">
    <property type="term" value="F:hydrolase activity, acting on carbon-nitrogen (but not peptide) bonds"/>
    <property type="evidence" value="ECO:0007669"/>
    <property type="project" value="InterPro"/>
</dbReference>
<dbReference type="Gene3D" id="3.20.20.370">
    <property type="entry name" value="Glycoside hydrolase/deacetylase"/>
    <property type="match status" value="1"/>
</dbReference>
<evidence type="ECO:0000259" key="3">
    <source>
        <dbReference type="PROSITE" id="PS51677"/>
    </source>
</evidence>
<evidence type="ECO:0000256" key="1">
    <source>
        <dbReference type="ARBA" id="ARBA00004613"/>
    </source>
</evidence>
<sequence length="289" mass="32062">MSGSRTTAGAARAQRVPILMYHAVGHRPAEAAYGLSVSPESFAEQLGVLDANGFTPVTTRELGDSWRSGRVVLPPKPVLITFDDGYEGVHRHALPVLAKHGFRSSLFVTTGWLKGRYDEGGALDTMLDWDQVRALRDAGAEIGGHSHTHPQLDQLPDERLRFELLRCRELVADELGGTPVSLAYPYGYSSRRVRTAVRDAGFAQALAVNNDLAMRAQGPLALRRITVQRSTPLDRFERMVEDAGTFRDFARERALTRGYAVVRRSRSAVRIVREAGVRTDVRRSESRRV</sequence>
<evidence type="ECO:0000256" key="2">
    <source>
        <dbReference type="ARBA" id="ARBA00022729"/>
    </source>
</evidence>
<comment type="caution">
    <text evidence="4">The sequence shown here is derived from an EMBL/GenBank/DDBJ whole genome shotgun (WGS) entry which is preliminary data.</text>
</comment>
<feature type="domain" description="NodB homology" evidence="3">
    <location>
        <begin position="76"/>
        <end position="289"/>
    </location>
</feature>
<dbReference type="PROSITE" id="PS51677">
    <property type="entry name" value="NODB"/>
    <property type="match status" value="1"/>
</dbReference>
<comment type="subcellular location">
    <subcellularLocation>
        <location evidence="1">Secreted</location>
    </subcellularLocation>
</comment>
<reference evidence="4" key="2">
    <citation type="submission" date="2020-09" db="EMBL/GenBank/DDBJ databases">
        <authorList>
            <person name="Sun Q."/>
            <person name="Ohkuma M."/>
        </authorList>
    </citation>
    <scope>NUCLEOTIDE SEQUENCE</scope>
    <source>
        <strain evidence="4">JCM 4637</strain>
    </source>
</reference>
<protein>
    <recommendedName>
        <fullName evidence="3">NodB homology domain-containing protein</fullName>
    </recommendedName>
</protein>